<dbReference type="Proteomes" id="UP000298493">
    <property type="component" value="Unassembled WGS sequence"/>
</dbReference>
<gene>
    <name evidence="1" type="ORF">E6O75_ATG08282</name>
</gene>
<sequence length="80" mass="9249">MSPPPKIVWKSIPMDRKYHVDPTNPMNMVRHLEAWYPPGVSDTDFIWGGNTARLVSLGDGTVLKFIMDRDDTWCAMRKWA</sequence>
<proteinExistence type="predicted"/>
<comment type="caution">
    <text evidence="1">The sequence shown here is derived from an EMBL/GenBank/DDBJ whole genome shotgun (WGS) entry which is preliminary data.</text>
</comment>
<organism evidence="1 2">
    <name type="scientific">Venturia nashicola</name>
    <dbReference type="NCBI Taxonomy" id="86259"/>
    <lineage>
        <taxon>Eukaryota</taxon>
        <taxon>Fungi</taxon>
        <taxon>Dikarya</taxon>
        <taxon>Ascomycota</taxon>
        <taxon>Pezizomycotina</taxon>
        <taxon>Dothideomycetes</taxon>
        <taxon>Pleosporomycetidae</taxon>
        <taxon>Venturiales</taxon>
        <taxon>Venturiaceae</taxon>
        <taxon>Venturia</taxon>
    </lineage>
</organism>
<evidence type="ECO:0000313" key="2">
    <source>
        <dbReference type="Proteomes" id="UP000298493"/>
    </source>
</evidence>
<keyword evidence="1" id="KW-0808">Transferase</keyword>
<keyword evidence="1" id="KW-0418">Kinase</keyword>
<dbReference type="EMBL" id="SNSC02000016">
    <property type="protein sequence ID" value="TID17536.1"/>
    <property type="molecule type" value="Genomic_DNA"/>
</dbReference>
<reference evidence="1 2" key="1">
    <citation type="submission" date="2019-04" db="EMBL/GenBank/DDBJ databases">
        <title>High contiguity whole genome sequence and gene annotation resource for two Venturia nashicola isolates.</title>
        <authorList>
            <person name="Prokchorchik M."/>
            <person name="Won K."/>
            <person name="Lee Y."/>
            <person name="Choi E.D."/>
            <person name="Segonzac C."/>
            <person name="Sohn K.H."/>
        </authorList>
    </citation>
    <scope>NUCLEOTIDE SEQUENCE [LARGE SCALE GENOMIC DNA]</scope>
    <source>
        <strain evidence="1 2">PRI2</strain>
    </source>
</reference>
<accession>A0A4Z1NP95</accession>
<name>A0A4Z1NP95_9PEZI</name>
<dbReference type="GO" id="GO:0016301">
    <property type="term" value="F:kinase activity"/>
    <property type="evidence" value="ECO:0007669"/>
    <property type="project" value="UniProtKB-KW"/>
</dbReference>
<dbReference type="AlphaFoldDB" id="A0A4Z1NP95"/>
<keyword evidence="2" id="KW-1185">Reference proteome</keyword>
<evidence type="ECO:0000313" key="1">
    <source>
        <dbReference type="EMBL" id="TID17536.1"/>
    </source>
</evidence>
<protein>
    <submittedName>
        <fullName evidence="1">Serine threonine kinase</fullName>
    </submittedName>
</protein>